<dbReference type="RefSeq" id="WP_385941655.1">
    <property type="nucleotide sequence ID" value="NZ_JBHSOZ010000005.1"/>
</dbReference>
<dbReference type="InterPro" id="IPR050090">
    <property type="entry name" value="Tyrosine_recombinase_XerCD"/>
</dbReference>
<dbReference type="SUPFAM" id="SSF56349">
    <property type="entry name" value="DNA breaking-rejoining enzymes"/>
    <property type="match status" value="1"/>
</dbReference>
<feature type="domain" description="Tyr recombinase" evidence="2">
    <location>
        <begin position="1"/>
        <end position="181"/>
    </location>
</feature>
<evidence type="ECO:0000313" key="4">
    <source>
        <dbReference type="Proteomes" id="UP001596142"/>
    </source>
</evidence>
<comment type="caution">
    <text evidence="3">The sequence shown here is derived from an EMBL/GenBank/DDBJ whole genome shotgun (WGS) entry which is preliminary data.</text>
</comment>
<organism evidence="3 4">
    <name type="scientific">Thalassorhabdus alkalitolerans</name>
    <dbReference type="NCBI Taxonomy" id="2282697"/>
    <lineage>
        <taxon>Bacteria</taxon>
        <taxon>Bacillati</taxon>
        <taxon>Bacillota</taxon>
        <taxon>Bacilli</taxon>
        <taxon>Bacillales</taxon>
        <taxon>Bacillaceae</taxon>
        <taxon>Thalassorhabdus</taxon>
    </lineage>
</organism>
<dbReference type="PROSITE" id="PS51898">
    <property type="entry name" value="TYR_RECOMBINASE"/>
    <property type="match status" value="1"/>
</dbReference>
<keyword evidence="4" id="KW-1185">Reference proteome</keyword>
<accession>A0ABW0YSU8</accession>
<sequence>MEYVAPIKDIRKIRLMKQVIKKKSSRDFLLFVMGINTGLRIGELLELKVRDVMEPDGNFRLYLDSPKEKKQIIYLNDQVRRALQHHFQLQVPSLNRFLFQSSRGDHCITRQQAYRIINDAAKQVGITERVGTHTLRKTFGYHAYIRGIAISLIQRRFNQATPSDTLKYIGIDKTEPQKIDVNL</sequence>
<dbReference type="PANTHER" id="PTHR30349">
    <property type="entry name" value="PHAGE INTEGRASE-RELATED"/>
    <property type="match status" value="1"/>
</dbReference>
<dbReference type="InterPro" id="IPR011010">
    <property type="entry name" value="DNA_brk_join_enz"/>
</dbReference>
<evidence type="ECO:0000259" key="2">
    <source>
        <dbReference type="PROSITE" id="PS51898"/>
    </source>
</evidence>
<dbReference type="Gene3D" id="1.10.443.10">
    <property type="entry name" value="Intergrase catalytic core"/>
    <property type="match status" value="1"/>
</dbReference>
<dbReference type="PANTHER" id="PTHR30349:SF82">
    <property type="entry name" value="INTEGRASE_RECOMBINASE YOEC-RELATED"/>
    <property type="match status" value="1"/>
</dbReference>
<name>A0ABW0YSU8_9BACI</name>
<dbReference type="InterPro" id="IPR002104">
    <property type="entry name" value="Integrase_catalytic"/>
</dbReference>
<proteinExistence type="predicted"/>
<dbReference type="EMBL" id="JBHSOZ010000005">
    <property type="protein sequence ID" value="MFC5713638.1"/>
    <property type="molecule type" value="Genomic_DNA"/>
</dbReference>
<dbReference type="Proteomes" id="UP001596142">
    <property type="component" value="Unassembled WGS sequence"/>
</dbReference>
<protein>
    <submittedName>
        <fullName evidence="3">Tyrosine-type recombinase/integrase</fullName>
    </submittedName>
</protein>
<dbReference type="Pfam" id="PF00589">
    <property type="entry name" value="Phage_integrase"/>
    <property type="match status" value="1"/>
</dbReference>
<keyword evidence="1" id="KW-0233">DNA recombination</keyword>
<evidence type="ECO:0000256" key="1">
    <source>
        <dbReference type="ARBA" id="ARBA00023172"/>
    </source>
</evidence>
<evidence type="ECO:0000313" key="3">
    <source>
        <dbReference type="EMBL" id="MFC5713638.1"/>
    </source>
</evidence>
<reference evidence="4" key="1">
    <citation type="journal article" date="2019" name="Int. J. Syst. Evol. Microbiol.">
        <title>The Global Catalogue of Microorganisms (GCM) 10K type strain sequencing project: providing services to taxonomists for standard genome sequencing and annotation.</title>
        <authorList>
            <consortium name="The Broad Institute Genomics Platform"/>
            <consortium name="The Broad Institute Genome Sequencing Center for Infectious Disease"/>
            <person name="Wu L."/>
            <person name="Ma J."/>
        </authorList>
    </citation>
    <scope>NUCLEOTIDE SEQUENCE [LARGE SCALE GENOMIC DNA]</scope>
    <source>
        <strain evidence="4">CECT 7184</strain>
    </source>
</reference>
<dbReference type="InterPro" id="IPR013762">
    <property type="entry name" value="Integrase-like_cat_sf"/>
</dbReference>
<gene>
    <name evidence="3" type="ORF">ACFPU1_12665</name>
</gene>